<evidence type="ECO:0000256" key="1">
    <source>
        <dbReference type="SAM" id="MobiDB-lite"/>
    </source>
</evidence>
<feature type="compositionally biased region" description="Basic and acidic residues" evidence="1">
    <location>
        <begin position="64"/>
        <end position="74"/>
    </location>
</feature>
<dbReference type="InParanoid" id="A0A0D0AHP7"/>
<name>A0A0D0AHP7_9AGAM</name>
<dbReference type="HOGENOM" id="CLU_2470559_0_0_1"/>
<dbReference type="Proteomes" id="UP000054485">
    <property type="component" value="Unassembled WGS sequence"/>
</dbReference>
<feature type="region of interest" description="Disordered" evidence="1">
    <location>
        <begin position="50"/>
        <end position="88"/>
    </location>
</feature>
<protein>
    <submittedName>
        <fullName evidence="2">Uncharacterized protein</fullName>
    </submittedName>
</protein>
<organism evidence="2 3">
    <name type="scientific">Suillus luteus UH-Slu-Lm8-n1</name>
    <dbReference type="NCBI Taxonomy" id="930992"/>
    <lineage>
        <taxon>Eukaryota</taxon>
        <taxon>Fungi</taxon>
        <taxon>Dikarya</taxon>
        <taxon>Basidiomycota</taxon>
        <taxon>Agaricomycotina</taxon>
        <taxon>Agaricomycetes</taxon>
        <taxon>Agaricomycetidae</taxon>
        <taxon>Boletales</taxon>
        <taxon>Suillineae</taxon>
        <taxon>Suillaceae</taxon>
        <taxon>Suillus</taxon>
    </lineage>
</organism>
<proteinExistence type="predicted"/>
<keyword evidence="3" id="KW-1185">Reference proteome</keyword>
<accession>A0A0D0AHP7</accession>
<evidence type="ECO:0000313" key="2">
    <source>
        <dbReference type="EMBL" id="KIK41366.1"/>
    </source>
</evidence>
<dbReference type="EMBL" id="KN835271">
    <property type="protein sequence ID" value="KIK41366.1"/>
    <property type="molecule type" value="Genomic_DNA"/>
</dbReference>
<dbReference type="AlphaFoldDB" id="A0A0D0AHP7"/>
<reference evidence="3" key="2">
    <citation type="submission" date="2015-01" db="EMBL/GenBank/DDBJ databases">
        <title>Evolutionary Origins and Diversification of the Mycorrhizal Mutualists.</title>
        <authorList>
            <consortium name="DOE Joint Genome Institute"/>
            <consortium name="Mycorrhizal Genomics Consortium"/>
            <person name="Kohler A."/>
            <person name="Kuo A."/>
            <person name="Nagy L.G."/>
            <person name="Floudas D."/>
            <person name="Copeland A."/>
            <person name="Barry K.W."/>
            <person name="Cichocki N."/>
            <person name="Veneault-Fourrey C."/>
            <person name="LaButti K."/>
            <person name="Lindquist E.A."/>
            <person name="Lipzen A."/>
            <person name="Lundell T."/>
            <person name="Morin E."/>
            <person name="Murat C."/>
            <person name="Riley R."/>
            <person name="Ohm R."/>
            <person name="Sun H."/>
            <person name="Tunlid A."/>
            <person name="Henrissat B."/>
            <person name="Grigoriev I.V."/>
            <person name="Hibbett D.S."/>
            <person name="Martin F."/>
        </authorList>
    </citation>
    <scope>NUCLEOTIDE SEQUENCE [LARGE SCALE GENOMIC DNA]</scope>
    <source>
        <strain evidence="3">UH-Slu-Lm8-n1</strain>
    </source>
</reference>
<gene>
    <name evidence="2" type="ORF">CY34DRAFT_806169</name>
</gene>
<sequence>MLLVCPVHLTIAFPVFTSHNLTVLSPLPLATIMPFGDNAMVDTLASFTPSQSSPICAPLSKSHSRSEPSFEHMMMHRPPGSRHSETQM</sequence>
<reference evidence="2 3" key="1">
    <citation type="submission" date="2014-04" db="EMBL/GenBank/DDBJ databases">
        <authorList>
            <consortium name="DOE Joint Genome Institute"/>
            <person name="Kuo A."/>
            <person name="Ruytinx J."/>
            <person name="Rineau F."/>
            <person name="Colpaert J."/>
            <person name="Kohler A."/>
            <person name="Nagy L.G."/>
            <person name="Floudas D."/>
            <person name="Copeland A."/>
            <person name="Barry K.W."/>
            <person name="Cichocki N."/>
            <person name="Veneault-Fourrey C."/>
            <person name="LaButti K."/>
            <person name="Lindquist E.A."/>
            <person name="Lipzen A."/>
            <person name="Lundell T."/>
            <person name="Morin E."/>
            <person name="Murat C."/>
            <person name="Sun H."/>
            <person name="Tunlid A."/>
            <person name="Henrissat B."/>
            <person name="Grigoriev I.V."/>
            <person name="Hibbett D.S."/>
            <person name="Martin F."/>
            <person name="Nordberg H.P."/>
            <person name="Cantor M.N."/>
            <person name="Hua S.X."/>
        </authorList>
    </citation>
    <scope>NUCLEOTIDE SEQUENCE [LARGE SCALE GENOMIC DNA]</scope>
    <source>
        <strain evidence="2 3">UH-Slu-Lm8-n1</strain>
    </source>
</reference>
<dbReference type="OrthoDB" id="2691633at2759"/>
<evidence type="ECO:0000313" key="3">
    <source>
        <dbReference type="Proteomes" id="UP000054485"/>
    </source>
</evidence>